<proteinExistence type="predicted"/>
<evidence type="ECO:0000256" key="1">
    <source>
        <dbReference type="SAM" id="SignalP"/>
    </source>
</evidence>
<dbReference type="EMBL" id="QGGM01000009">
    <property type="protein sequence ID" value="PWK11185.1"/>
    <property type="molecule type" value="Genomic_DNA"/>
</dbReference>
<comment type="caution">
    <text evidence="2">The sequence shown here is derived from an EMBL/GenBank/DDBJ whole genome shotgun (WGS) entry which is preliminary data.</text>
</comment>
<dbReference type="RefSeq" id="WP_109591514.1">
    <property type="nucleotide sequence ID" value="NZ_CAJGZY010000011.1"/>
</dbReference>
<dbReference type="GeneID" id="60255515"/>
<evidence type="ECO:0000313" key="3">
    <source>
        <dbReference type="Proteomes" id="UP000245655"/>
    </source>
</evidence>
<accession>A0A2V1ZZK1</accession>
<dbReference type="AlphaFoldDB" id="A0A2V1ZZK1"/>
<keyword evidence="3" id="KW-1185">Reference proteome</keyword>
<reference evidence="2 3" key="1">
    <citation type="submission" date="2018-05" db="EMBL/GenBank/DDBJ databases">
        <title>Genomic Encyclopedia of Type Strains, Phase IV (KMG-IV): sequencing the most valuable type-strain genomes for metagenomic binning, comparative biology and taxonomic classification.</title>
        <authorList>
            <person name="Goeker M."/>
        </authorList>
    </citation>
    <scope>NUCLEOTIDE SEQUENCE [LARGE SCALE GENOMIC DNA]</scope>
    <source>
        <strain evidence="2 3">DSM 7229</strain>
    </source>
</reference>
<evidence type="ECO:0000313" key="2">
    <source>
        <dbReference type="EMBL" id="PWK11185.1"/>
    </source>
</evidence>
<sequence>MQITLSVATEIRICMTSAILLMLSMPAQADLPKATMDDYVWETIEAPIYPNWSKDCNSRNERIYQDCLDQSLMIYNQNLIEKLQLSKYISPQLNQTTITIPSHETPIILTDKPVQDENGDGLRYVYLINSYDKNKNWLYLSGQAYETNNTVLVDLNTGVIQEFEGSHLTFSPDMTYAATVKVEFPEEEEVIIWKKDKYGSYQYDKNNMDYGNFRQHFKFYDSRKYSPMPYSAKLEWVTNDSLLVDFYFNMSEHDTIAYRVRFNYVNTEPASEWQMIPIK</sequence>
<feature type="signal peptide" evidence="1">
    <location>
        <begin position="1"/>
        <end position="29"/>
    </location>
</feature>
<name>A0A2V1ZZK1_PSYIM</name>
<organism evidence="2 3">
    <name type="scientific">Psychrobacter immobilis</name>
    <dbReference type="NCBI Taxonomy" id="498"/>
    <lineage>
        <taxon>Bacteria</taxon>
        <taxon>Pseudomonadati</taxon>
        <taxon>Pseudomonadota</taxon>
        <taxon>Gammaproteobacteria</taxon>
        <taxon>Moraxellales</taxon>
        <taxon>Moraxellaceae</taxon>
        <taxon>Psychrobacter</taxon>
    </lineage>
</organism>
<dbReference type="Proteomes" id="UP000245655">
    <property type="component" value="Unassembled WGS sequence"/>
</dbReference>
<feature type="chain" id="PRO_5016076809" evidence="1">
    <location>
        <begin position="30"/>
        <end position="279"/>
    </location>
</feature>
<protein>
    <submittedName>
        <fullName evidence="2">Uncharacterized protein</fullName>
    </submittedName>
</protein>
<gene>
    <name evidence="2" type="ORF">C8D84_109105</name>
</gene>
<keyword evidence="1" id="KW-0732">Signal</keyword>